<dbReference type="Proteomes" id="UP001056120">
    <property type="component" value="Linkage Group LG15"/>
</dbReference>
<evidence type="ECO:0000313" key="2">
    <source>
        <dbReference type="Proteomes" id="UP001056120"/>
    </source>
</evidence>
<gene>
    <name evidence="1" type="ORF">L1987_47017</name>
</gene>
<dbReference type="EMBL" id="CM042032">
    <property type="protein sequence ID" value="KAI3777220.1"/>
    <property type="molecule type" value="Genomic_DNA"/>
</dbReference>
<accession>A0ACB9G2C9</accession>
<proteinExistence type="predicted"/>
<reference evidence="2" key="1">
    <citation type="journal article" date="2022" name="Mol. Ecol. Resour.">
        <title>The genomes of chicory, endive, great burdock and yacon provide insights into Asteraceae palaeo-polyploidization history and plant inulin production.</title>
        <authorList>
            <person name="Fan W."/>
            <person name="Wang S."/>
            <person name="Wang H."/>
            <person name="Wang A."/>
            <person name="Jiang F."/>
            <person name="Liu H."/>
            <person name="Zhao H."/>
            <person name="Xu D."/>
            <person name="Zhang Y."/>
        </authorList>
    </citation>
    <scope>NUCLEOTIDE SEQUENCE [LARGE SCALE GENOMIC DNA]</scope>
    <source>
        <strain evidence="2">cv. Yunnan</strain>
    </source>
</reference>
<organism evidence="1 2">
    <name type="scientific">Smallanthus sonchifolius</name>
    <dbReference type="NCBI Taxonomy" id="185202"/>
    <lineage>
        <taxon>Eukaryota</taxon>
        <taxon>Viridiplantae</taxon>
        <taxon>Streptophyta</taxon>
        <taxon>Embryophyta</taxon>
        <taxon>Tracheophyta</taxon>
        <taxon>Spermatophyta</taxon>
        <taxon>Magnoliopsida</taxon>
        <taxon>eudicotyledons</taxon>
        <taxon>Gunneridae</taxon>
        <taxon>Pentapetalae</taxon>
        <taxon>asterids</taxon>
        <taxon>campanulids</taxon>
        <taxon>Asterales</taxon>
        <taxon>Asteraceae</taxon>
        <taxon>Asteroideae</taxon>
        <taxon>Heliantheae alliance</taxon>
        <taxon>Millerieae</taxon>
        <taxon>Smallanthus</taxon>
    </lineage>
</organism>
<protein>
    <submittedName>
        <fullName evidence="1">Uncharacterized protein</fullName>
    </submittedName>
</protein>
<keyword evidence="2" id="KW-1185">Reference proteome</keyword>
<evidence type="ECO:0000313" key="1">
    <source>
        <dbReference type="EMBL" id="KAI3777220.1"/>
    </source>
</evidence>
<sequence>MSLHAHQEVLFTWSTKKLLRRVFLFYAANYTVNSTYQRNLDATLSVLPETNNGFGFYNLSTGLGTDTVNSAALCRGDVIPELCRSCVNDSIVMLRKLCPNQVKAIGYYDYCFLEYSNETVLGGIGSKYNIFIYNIQNTTDAYWLNAVMRRLLSQLIDDAAAGGPLQKFATGNTTGPDFINFYALVQCTPDISEQQCRNCLEDATNLIPQSINWRVGGRVLQPMCNFRYQTYRFFNQSAQLISPPPILQPSPSIPPPPSAS</sequence>
<comment type="caution">
    <text evidence="1">The sequence shown here is derived from an EMBL/GenBank/DDBJ whole genome shotgun (WGS) entry which is preliminary data.</text>
</comment>
<reference evidence="1 2" key="2">
    <citation type="journal article" date="2022" name="Mol. Ecol. Resour.">
        <title>The genomes of chicory, endive, great burdock and yacon provide insights into Asteraceae paleo-polyploidization history and plant inulin production.</title>
        <authorList>
            <person name="Fan W."/>
            <person name="Wang S."/>
            <person name="Wang H."/>
            <person name="Wang A."/>
            <person name="Jiang F."/>
            <person name="Liu H."/>
            <person name="Zhao H."/>
            <person name="Xu D."/>
            <person name="Zhang Y."/>
        </authorList>
    </citation>
    <scope>NUCLEOTIDE SEQUENCE [LARGE SCALE GENOMIC DNA]</scope>
    <source>
        <strain evidence="2">cv. Yunnan</strain>
        <tissue evidence="1">Leaves</tissue>
    </source>
</reference>
<name>A0ACB9G2C9_9ASTR</name>